<evidence type="ECO:0000313" key="1">
    <source>
        <dbReference type="EMBL" id="CAG5994238.1"/>
    </source>
</evidence>
<reference evidence="1" key="1">
    <citation type="submission" date="2021-05" db="EMBL/GenBank/DDBJ databases">
        <authorList>
            <person name="Tigano A."/>
        </authorList>
    </citation>
    <scope>NUCLEOTIDE SEQUENCE</scope>
</reference>
<comment type="caution">
    <text evidence="1">The sequence shown here is derived from an EMBL/GenBank/DDBJ whole genome shotgun (WGS) entry which is preliminary data.</text>
</comment>
<keyword evidence="2" id="KW-1185">Reference proteome</keyword>
<accession>A0A8S4BN81</accession>
<dbReference type="AlphaFoldDB" id="A0A8S4BN81"/>
<organism evidence="1 2">
    <name type="scientific">Menidia menidia</name>
    <name type="common">Atlantic silverside</name>
    <dbReference type="NCBI Taxonomy" id="238744"/>
    <lineage>
        <taxon>Eukaryota</taxon>
        <taxon>Metazoa</taxon>
        <taxon>Chordata</taxon>
        <taxon>Craniata</taxon>
        <taxon>Vertebrata</taxon>
        <taxon>Euteleostomi</taxon>
        <taxon>Actinopterygii</taxon>
        <taxon>Neopterygii</taxon>
        <taxon>Teleostei</taxon>
        <taxon>Neoteleostei</taxon>
        <taxon>Acanthomorphata</taxon>
        <taxon>Ovalentaria</taxon>
        <taxon>Atherinomorphae</taxon>
        <taxon>Atheriniformes</taxon>
        <taxon>Atherinopsidae</taxon>
        <taxon>Menidiinae</taxon>
        <taxon>Menidia</taxon>
    </lineage>
</organism>
<dbReference type="EMBL" id="CAJRST010036667">
    <property type="protein sequence ID" value="CAG5994238.1"/>
    <property type="molecule type" value="Genomic_DNA"/>
</dbReference>
<protein>
    <submittedName>
        <fullName evidence="1">(Atlantic silverside) hypothetical protein</fullName>
    </submittedName>
</protein>
<evidence type="ECO:0000313" key="2">
    <source>
        <dbReference type="Proteomes" id="UP000677803"/>
    </source>
</evidence>
<proteinExistence type="predicted"/>
<dbReference type="OrthoDB" id="2686689at2759"/>
<dbReference type="Proteomes" id="UP000677803">
    <property type="component" value="Unassembled WGS sequence"/>
</dbReference>
<name>A0A8S4BN81_9TELE</name>
<gene>
    <name evidence="1" type="ORF">MMEN_LOCUS17872</name>
</gene>
<sequence length="134" mass="14766">MSTPQELLAQSMLERLQTRIQHVVNQQPLSLDYLEFVCSQEVVLFSVVSDQVHIPEAIGLCVPHIDWEDSGLLDDPHYGVTIPESGNVLNPEQIVALRAAIDPMGPSDSHGYDIYVSTVHLKGSIQGYEQNAGN</sequence>